<evidence type="ECO:0000313" key="6">
    <source>
        <dbReference type="EMBL" id="RMR56684.1"/>
    </source>
</evidence>
<keyword evidence="3" id="KW-1133">Transmembrane helix</keyword>
<dbReference type="PANTHER" id="PTHR36153">
    <property type="entry name" value="INNER MEMBRANE PROTEIN-RELATED"/>
    <property type="match status" value="1"/>
</dbReference>
<dbReference type="InterPro" id="IPR025743">
    <property type="entry name" value="TssM1_N"/>
</dbReference>
<keyword evidence="3" id="KW-0812">Transmembrane</keyword>
<feature type="region of interest" description="Disordered" evidence="2">
    <location>
        <begin position="1252"/>
        <end position="1271"/>
    </location>
</feature>
<evidence type="ECO:0000313" key="7">
    <source>
        <dbReference type="Proteomes" id="UP000278332"/>
    </source>
</evidence>
<comment type="caution">
    <text evidence="6">The sequence shown here is derived from an EMBL/GenBank/DDBJ whole genome shotgun (WGS) entry which is preliminary data.</text>
</comment>
<keyword evidence="3" id="KW-0472">Membrane</keyword>
<accession>A0A3M4VXY7</accession>
<feature type="domain" description="Type VI secretion system component TssM1 N-terminal" evidence="4">
    <location>
        <begin position="116"/>
        <end position="349"/>
    </location>
</feature>
<dbReference type="EMBL" id="RBRY01000091">
    <property type="protein sequence ID" value="RMR56684.1"/>
    <property type="molecule type" value="Genomic_DNA"/>
</dbReference>
<sequence length="1271" mass="142490">MTLAMLGWVIGIVVVLLIVLLCIGWLRTRGGAAIRSFHFAVRQMEKDQGVRDHYQTSWLLMVGDEAQGSQLCSAWNLSPTDKPAWFGRWWSDPEGAVLVVPQSLFMPEEGMKLQGNGWASLLGLLLRIRGQRPLDGVIWNISAADLLDGERAASLGLAARRRFIDLLQRLGLSVPVYVVINGMDEIPGFQDLVMALPQDTRQQILGWSSPYDPEMVWQSQWSDTALDSVVQALSEAIVQVGALSGHLSGELSFLPERLKDLRRSLQMLLEPVFQGNAQGEAVCFRGLYFTADQASAPGHETLSATDAPLMQSVFASMLWQHRINAERGLAQPVPRLLHLRRRWQRVTAIGALIFGVIWVISMLWVWRYSIDEADELSRLLQEAQRNYVQVNDDAHRQELTRSNVQAFWNVLQNAPRWHFASPVYPSSWFSSLDTRLDGVLRHMSMSHMRQPLHDLLLAQTNELLAITDSDRRSAQEGDDPALWQSYVKARDLVERATRLEQMSNLYSLSFSNQKTPLEELVPLSNSALGLNLNAGTLHRESFYNRLMVEKGASSLQPLDLLAHRKEVTTNFTKLMEKWLVQYYRADNFITAAGYLKLHLERLESSTENDLEELERIKDLIDDLQAVIDLTNATWSRGKGQELVPGYLAMMDSVRQSKLLGPQVAQELESQAAQLQHSFKGQWIAQGAASNSLLTQSGSGQLTLQERVSQLHAAINSLLRRDFVASALRQDGRGENGPAQHIDNDGLSIALNHYNSYKLYAREELPNIPAMYRPAMLSTAEEAAADSMWSSLSTHASSSGSEEDARLFDIRTDQALALHKAFIELKHPQLAISLQNYLNRVALADISTATDMVLEQPLFRDRADISEWDGGKNFGLQLLRATDAQDLKRGLDQQFAVISKITEQHAPAVEWLKTQLQNLPMVSVEEVTRFASLSEEMNKYKAQNPSSSPALITQLLSRDFNDMDENTCLGILQSANVPVSTGQLTQRWLTLQQGALRRCQLLQQQQGTAAWNALASYFNQYLSGRFPFAHDLSAADADPARVQHFLTLIDERLPQAQDGLKNAQSRDRAAAAEFLERLKLARPWLGALLLRDKAGLVGADMEIQWRTDRDSERGADQVISWKLVSGNREISYPGQAQQVLHWNVGQPLSLILRWARDGTQRPVNDPLQPDLRVSGLEAEWQYLGPWSLLRLMSAHVSVQRQPNVDYTEFPLSLEVPVHAPANEENQTLMFVRLSLMSQGGKAPLSIQPLPVQAPRSPFGSAPRSVVDAGVYR</sequence>
<gene>
    <name evidence="6" type="ORF">ALP84_02841</name>
    <name evidence="5" type="ORF">PSCICP_04090</name>
</gene>
<reference evidence="6 7" key="1">
    <citation type="submission" date="2018-08" db="EMBL/GenBank/DDBJ databases">
        <title>Recombination of ecologically and evolutionarily significant loci maintains genetic cohesion in the Pseudomonas syringae species complex.</title>
        <authorList>
            <person name="Dillon M."/>
            <person name="Thakur S."/>
            <person name="Almeida R.N.D."/>
            <person name="Weir B.S."/>
            <person name="Guttman D.S."/>
        </authorList>
    </citation>
    <scope>NUCLEOTIDE SEQUENCE [LARGE SCALE GENOMIC DNA]</scope>
    <source>
        <strain evidence="6 7">ICMP 6917</strain>
    </source>
</reference>
<dbReference type="GeneID" id="93658831"/>
<proteinExistence type="predicted"/>
<dbReference type="Proteomes" id="UP000614982">
    <property type="component" value="Unassembled WGS sequence"/>
</dbReference>
<protein>
    <submittedName>
        <fullName evidence="6">Type VI secretion system protein ImpL</fullName>
    </submittedName>
</protein>
<evidence type="ECO:0000256" key="1">
    <source>
        <dbReference type="SAM" id="Coils"/>
    </source>
</evidence>
<name>A0A3M4VXY7_PSECI</name>
<evidence type="ECO:0000256" key="3">
    <source>
        <dbReference type="SAM" id="Phobius"/>
    </source>
</evidence>
<feature type="transmembrane region" description="Helical" evidence="3">
    <location>
        <begin position="346"/>
        <end position="366"/>
    </location>
</feature>
<dbReference type="EMBL" id="BLWA01000001">
    <property type="protein sequence ID" value="GFM90437.1"/>
    <property type="molecule type" value="Genomic_DNA"/>
</dbReference>
<organism evidence="6 7">
    <name type="scientific">Pseudomonas cichorii</name>
    <dbReference type="NCBI Taxonomy" id="36746"/>
    <lineage>
        <taxon>Bacteria</taxon>
        <taxon>Pseudomonadati</taxon>
        <taxon>Pseudomonadota</taxon>
        <taxon>Gammaproteobacteria</taxon>
        <taxon>Pseudomonadales</taxon>
        <taxon>Pseudomonadaceae</taxon>
        <taxon>Pseudomonas</taxon>
    </lineage>
</organism>
<evidence type="ECO:0000313" key="5">
    <source>
        <dbReference type="EMBL" id="GFM90437.1"/>
    </source>
</evidence>
<evidence type="ECO:0000313" key="8">
    <source>
        <dbReference type="Proteomes" id="UP000614982"/>
    </source>
</evidence>
<dbReference type="PANTHER" id="PTHR36153:SF1">
    <property type="entry name" value="TYPE VI SECRETION SYSTEM COMPONENT TSSM1"/>
    <property type="match status" value="1"/>
</dbReference>
<reference evidence="5 8" key="2">
    <citation type="submission" date="2020-05" db="EMBL/GenBank/DDBJ databases">
        <title>Genetic diversity of Pseudomonas cichorii.</title>
        <authorList>
            <person name="Tani S."/>
            <person name="Yagi H."/>
            <person name="Hashimoto S."/>
            <person name="Iiyama K."/>
            <person name="Furuya N."/>
        </authorList>
    </citation>
    <scope>NUCLEOTIDE SEQUENCE [LARGE SCALE GENOMIC DNA]</scope>
    <source>
        <strain evidence="5 8">LMG 2162</strain>
    </source>
</reference>
<evidence type="ECO:0000256" key="2">
    <source>
        <dbReference type="SAM" id="MobiDB-lite"/>
    </source>
</evidence>
<dbReference type="Proteomes" id="UP000278332">
    <property type="component" value="Unassembled WGS sequence"/>
</dbReference>
<keyword evidence="1" id="KW-0175">Coiled coil</keyword>
<dbReference type="InterPro" id="IPR053156">
    <property type="entry name" value="T6SS_TssM-like"/>
</dbReference>
<dbReference type="OrthoDB" id="9758229at2"/>
<feature type="transmembrane region" description="Helical" evidence="3">
    <location>
        <begin position="6"/>
        <end position="26"/>
    </location>
</feature>
<dbReference type="Pfam" id="PF14331">
    <property type="entry name" value="IcmF-related_N"/>
    <property type="match status" value="1"/>
</dbReference>
<dbReference type="RefSeq" id="WP_025259755.1">
    <property type="nucleotide sequence ID" value="NZ_BLVX01000004.1"/>
</dbReference>
<keyword evidence="8" id="KW-1185">Reference proteome</keyword>
<dbReference type="AlphaFoldDB" id="A0A3M4VXY7"/>
<feature type="coiled-coil region" evidence="1">
    <location>
        <begin position="373"/>
        <end position="400"/>
    </location>
</feature>
<evidence type="ECO:0000259" key="4">
    <source>
        <dbReference type="Pfam" id="PF14331"/>
    </source>
</evidence>